<dbReference type="AlphaFoldDB" id="W0DN20"/>
<protein>
    <submittedName>
        <fullName evidence="1">Uncharacterized protein</fullName>
    </submittedName>
</protein>
<gene>
    <name evidence="1" type="ORF">THITH_01635</name>
</gene>
<name>W0DN20_9GAMM</name>
<reference evidence="1 2" key="1">
    <citation type="submission" date="2013-12" db="EMBL/GenBank/DDBJ databases">
        <authorList>
            <consortium name="DOE Joint Genome Institute"/>
            <person name="Muyzer G."/>
            <person name="Huntemann M."/>
            <person name="Han J."/>
            <person name="Chen A."/>
            <person name="Kyrpides N."/>
            <person name="Mavromatis K."/>
            <person name="Markowitz V."/>
            <person name="Palaniappan K."/>
            <person name="Ivanova N."/>
            <person name="Schaumberg A."/>
            <person name="Pati A."/>
            <person name="Liolios K."/>
            <person name="Nordberg H.P."/>
            <person name="Cantor M.N."/>
            <person name="Hua S.X."/>
            <person name="Woyke T."/>
        </authorList>
    </citation>
    <scope>NUCLEOTIDE SEQUENCE [LARGE SCALE GENOMIC DNA]</scope>
    <source>
        <strain evidence="1 2">ARh 1</strain>
    </source>
</reference>
<sequence>MDASPEAHPGIRWWNSLPESERKDWLKLANSAVPADAWKLRNQLMTGIHGRDAA</sequence>
<proteinExistence type="predicted"/>
<dbReference type="HOGENOM" id="CLU_3049011_0_0_6"/>
<organism evidence="1 2">
    <name type="scientific">Thioalkalivibrio paradoxus ARh 1</name>
    <dbReference type="NCBI Taxonomy" id="713585"/>
    <lineage>
        <taxon>Bacteria</taxon>
        <taxon>Pseudomonadati</taxon>
        <taxon>Pseudomonadota</taxon>
        <taxon>Gammaproteobacteria</taxon>
        <taxon>Chromatiales</taxon>
        <taxon>Ectothiorhodospiraceae</taxon>
        <taxon>Thioalkalivibrio</taxon>
    </lineage>
</organism>
<dbReference type="OrthoDB" id="7031700at2"/>
<evidence type="ECO:0000313" key="1">
    <source>
        <dbReference type="EMBL" id="AHE99846.1"/>
    </source>
</evidence>
<dbReference type="Proteomes" id="UP000005289">
    <property type="component" value="Chromosome"/>
</dbReference>
<evidence type="ECO:0000313" key="2">
    <source>
        <dbReference type="Proteomes" id="UP000005289"/>
    </source>
</evidence>
<dbReference type="EMBL" id="CP007029">
    <property type="protein sequence ID" value="AHE99846.1"/>
    <property type="molecule type" value="Genomic_DNA"/>
</dbReference>
<dbReference type="KEGG" id="tti:THITH_01635"/>
<dbReference type="STRING" id="713585.THITH_01635"/>
<accession>W0DN20</accession>
<keyword evidence="2" id="KW-1185">Reference proteome</keyword>